<evidence type="ECO:0000313" key="3">
    <source>
        <dbReference type="Proteomes" id="UP000499080"/>
    </source>
</evidence>
<dbReference type="Proteomes" id="UP000499080">
    <property type="component" value="Unassembled WGS sequence"/>
</dbReference>
<feature type="compositionally biased region" description="Low complexity" evidence="1">
    <location>
        <begin position="14"/>
        <end position="45"/>
    </location>
</feature>
<feature type="region of interest" description="Disordered" evidence="1">
    <location>
        <begin position="1"/>
        <end position="51"/>
    </location>
</feature>
<accession>A0A4Y2S8L5</accession>
<feature type="non-terminal residue" evidence="2">
    <location>
        <position position="1"/>
    </location>
</feature>
<sequence>TNNQPTKPTNQRKPNVTNVNATNNQTQTTTINQPINNQSTTTTTTHKPYNDLQRLRKPKIVDPPQRGWHPLCFSFARNTRPVTFINRLKIRGSVLIRWQKKSTGGCLCEKRRWI</sequence>
<comment type="caution">
    <text evidence="2">The sequence shown here is derived from an EMBL/GenBank/DDBJ whole genome shotgun (WGS) entry which is preliminary data.</text>
</comment>
<gene>
    <name evidence="2" type="ORF">AVEN_155979_1</name>
</gene>
<keyword evidence="3" id="KW-1185">Reference proteome</keyword>
<reference evidence="2 3" key="1">
    <citation type="journal article" date="2019" name="Sci. Rep.">
        <title>Orb-weaving spider Araneus ventricosus genome elucidates the spidroin gene catalogue.</title>
        <authorList>
            <person name="Kono N."/>
            <person name="Nakamura H."/>
            <person name="Ohtoshi R."/>
            <person name="Moran D.A.P."/>
            <person name="Shinohara A."/>
            <person name="Yoshida Y."/>
            <person name="Fujiwara M."/>
            <person name="Mori M."/>
            <person name="Tomita M."/>
            <person name="Arakawa K."/>
        </authorList>
    </citation>
    <scope>NUCLEOTIDE SEQUENCE [LARGE SCALE GENOMIC DNA]</scope>
</reference>
<dbReference type="EMBL" id="BGPR01020415">
    <property type="protein sequence ID" value="GBN84598.1"/>
    <property type="molecule type" value="Genomic_DNA"/>
</dbReference>
<name>A0A4Y2S8L5_ARAVE</name>
<dbReference type="AlphaFoldDB" id="A0A4Y2S8L5"/>
<evidence type="ECO:0000313" key="2">
    <source>
        <dbReference type="EMBL" id="GBN84598.1"/>
    </source>
</evidence>
<organism evidence="2 3">
    <name type="scientific">Araneus ventricosus</name>
    <name type="common">Orbweaver spider</name>
    <name type="synonym">Epeira ventricosa</name>
    <dbReference type="NCBI Taxonomy" id="182803"/>
    <lineage>
        <taxon>Eukaryota</taxon>
        <taxon>Metazoa</taxon>
        <taxon>Ecdysozoa</taxon>
        <taxon>Arthropoda</taxon>
        <taxon>Chelicerata</taxon>
        <taxon>Arachnida</taxon>
        <taxon>Araneae</taxon>
        <taxon>Araneomorphae</taxon>
        <taxon>Entelegynae</taxon>
        <taxon>Araneoidea</taxon>
        <taxon>Araneidae</taxon>
        <taxon>Araneus</taxon>
    </lineage>
</organism>
<proteinExistence type="predicted"/>
<protein>
    <submittedName>
        <fullName evidence="2">Uncharacterized protein</fullName>
    </submittedName>
</protein>
<evidence type="ECO:0000256" key="1">
    <source>
        <dbReference type="SAM" id="MobiDB-lite"/>
    </source>
</evidence>
<feature type="compositionally biased region" description="Polar residues" evidence="1">
    <location>
        <begin position="1"/>
        <end position="13"/>
    </location>
</feature>